<comment type="caution">
    <text evidence="2">The sequence shown here is derived from an EMBL/GenBank/DDBJ whole genome shotgun (WGS) entry which is preliminary data.</text>
</comment>
<evidence type="ECO:0000259" key="1">
    <source>
        <dbReference type="PROSITE" id="PS51781"/>
    </source>
</evidence>
<dbReference type="Proteomes" id="UP000252893">
    <property type="component" value="Unassembled WGS sequence"/>
</dbReference>
<dbReference type="SMART" id="SM00287">
    <property type="entry name" value="SH3b"/>
    <property type="match status" value="1"/>
</dbReference>
<dbReference type="PROSITE" id="PS51781">
    <property type="entry name" value="SH3B"/>
    <property type="match status" value="1"/>
</dbReference>
<accession>A0A366E796</accession>
<dbReference type="Gene3D" id="2.30.30.40">
    <property type="entry name" value="SH3 Domains"/>
    <property type="match status" value="1"/>
</dbReference>
<feature type="domain" description="SH3b" evidence="1">
    <location>
        <begin position="32"/>
        <end position="94"/>
    </location>
</feature>
<gene>
    <name evidence="2" type="ORF">DFR47_102446</name>
</gene>
<protein>
    <submittedName>
        <fullName evidence="2">Uncharacterized protein YraI</fullName>
    </submittedName>
</protein>
<proteinExistence type="predicted"/>
<evidence type="ECO:0000313" key="2">
    <source>
        <dbReference type="EMBL" id="RBO97659.1"/>
    </source>
</evidence>
<keyword evidence="3" id="KW-1185">Reference proteome</keyword>
<reference evidence="2 3" key="1">
    <citation type="submission" date="2018-06" db="EMBL/GenBank/DDBJ databases">
        <title>Genomic Encyclopedia of Type Strains, Phase IV (KMG-IV): sequencing the most valuable type-strain genomes for metagenomic binning, comparative biology and taxonomic classification.</title>
        <authorList>
            <person name="Goeker M."/>
        </authorList>
    </citation>
    <scope>NUCLEOTIDE SEQUENCE [LARGE SCALE GENOMIC DNA]</scope>
    <source>
        <strain evidence="2 3">DSM 25619</strain>
    </source>
</reference>
<sequence>MKLIHFDKWRIKLIFLAGITVMLLGAGALAAQAQSAITSEAVNLRYGPGAHYLRITTLPRSASVHIDYCRTGWCQIRTSWGIGWVNSRYLLQTSQFAAKETRDDLAQPVIPEVQDSSQNTNNEIFYDRYYHSYYRLYDGYWYYLGRRQGYRPDYWFYDPYYK</sequence>
<name>A0A366E796_9HYPH</name>
<evidence type="ECO:0000313" key="3">
    <source>
        <dbReference type="Proteomes" id="UP000252893"/>
    </source>
</evidence>
<dbReference type="EMBL" id="QNRH01000002">
    <property type="protein sequence ID" value="RBO97659.1"/>
    <property type="molecule type" value="Genomic_DNA"/>
</dbReference>
<dbReference type="Pfam" id="PF08239">
    <property type="entry name" value="SH3_3"/>
    <property type="match status" value="1"/>
</dbReference>
<organism evidence="2 3">
    <name type="scientific">Pseudochrobactrum asaccharolyticum</name>
    <dbReference type="NCBI Taxonomy" id="354351"/>
    <lineage>
        <taxon>Bacteria</taxon>
        <taxon>Pseudomonadati</taxon>
        <taxon>Pseudomonadota</taxon>
        <taxon>Alphaproteobacteria</taxon>
        <taxon>Hyphomicrobiales</taxon>
        <taxon>Brucellaceae</taxon>
        <taxon>Pseudochrobactrum</taxon>
    </lineage>
</organism>
<dbReference type="InterPro" id="IPR003646">
    <property type="entry name" value="SH3-like_bac-type"/>
</dbReference>
<dbReference type="AlphaFoldDB" id="A0A366E796"/>